<keyword evidence="2" id="KW-1185">Reference proteome</keyword>
<dbReference type="Proteomes" id="UP000768646">
    <property type="component" value="Unassembled WGS sequence"/>
</dbReference>
<reference evidence="1 2" key="1">
    <citation type="journal article" date="2021" name="Commun. Biol.">
        <title>Genomic insights into the host specific adaptation of the Pneumocystis genus.</title>
        <authorList>
            <person name="Cisse O.H."/>
            <person name="Ma L."/>
            <person name="Dekker J.P."/>
            <person name="Khil P.P."/>
            <person name="Youn J.-H."/>
            <person name="Brenchley J.M."/>
            <person name="Blair R."/>
            <person name="Pahar B."/>
            <person name="Chabe M."/>
            <person name="Van Rompay K.K.A."/>
            <person name="Keesler R."/>
            <person name="Sukura A."/>
            <person name="Hirsch V."/>
            <person name="Kutty G."/>
            <person name="Liu Y."/>
            <person name="Peng L."/>
            <person name="Chen J."/>
            <person name="Song J."/>
            <person name="Weissenbacher-Lang C."/>
            <person name="Xu J."/>
            <person name="Upham N.S."/>
            <person name="Stajich J.E."/>
            <person name="Cuomo C.A."/>
            <person name="Cushion M.T."/>
            <person name="Kovacs J.A."/>
        </authorList>
    </citation>
    <scope>NUCLEOTIDE SEQUENCE [LARGE SCALE GENOMIC DNA]</scope>
    <source>
        <strain evidence="1 2">RABM</strain>
    </source>
</reference>
<gene>
    <name evidence="1" type="ORF">PORY_000295</name>
</gene>
<name>A0ACB7CGJ2_9ASCO</name>
<dbReference type="EMBL" id="JABTEG010000001">
    <property type="protein sequence ID" value="KAG4306307.1"/>
    <property type="molecule type" value="Genomic_DNA"/>
</dbReference>
<evidence type="ECO:0000313" key="2">
    <source>
        <dbReference type="Proteomes" id="UP000768646"/>
    </source>
</evidence>
<comment type="caution">
    <text evidence="1">The sequence shown here is derived from an EMBL/GenBank/DDBJ whole genome shotgun (WGS) entry which is preliminary data.</text>
</comment>
<proteinExistence type="predicted"/>
<organism evidence="1 2">
    <name type="scientific">Pneumocystis oryctolagi</name>
    <dbReference type="NCBI Taxonomy" id="42067"/>
    <lineage>
        <taxon>Eukaryota</taxon>
        <taxon>Fungi</taxon>
        <taxon>Dikarya</taxon>
        <taxon>Ascomycota</taxon>
        <taxon>Taphrinomycotina</taxon>
        <taxon>Pneumocystomycetes</taxon>
        <taxon>Pneumocystaceae</taxon>
        <taxon>Pneumocystis</taxon>
    </lineage>
</organism>
<sequence>MDNEVLNNSKLQKNKRDSWMLQPDDSKNEYDFSCFWKKRKKNQEYPEKNYLDTHSKLPSKESDLSQISQEAPGKLAKPSYIIGDAGSSWRMMKLRKIYEIASETGKSVNEVALNQYGSLEAFYEALEEKEELERRKIHGPSKERVTGSLYKQYLQSNSLECKESCEKMDSNLKDQKNSKNIISTDIDMKKKKSIIDPDNMTIEDMVKEEKRTRNSLYRDQYKQMAKQIIRDPHFKDNLEYYDENAEKLSKRIQKREIDFRNINLSDFQRIQKTLDTCPLCHQDSLPPVAPVVSMGTRIYLSLPSPPELTKYHALIVPIHHRVNTLECDDDEWDEIRNFMKCLIRMADEQDHDVIFYENAVAPHRHMHTAIEAVPVPRDIAIQAPAFFREAILSSDEEWSQHQKIINTLSKAKKGLGKMAFRRSISKEAPYFHVWFEIDGGIGHIVENLDKWGKGDILARQVFATMLGLDPIVWKRRGRWTNTVDPRVKSFQKVWAKHDWTQSISHDE</sequence>
<evidence type="ECO:0000313" key="1">
    <source>
        <dbReference type="EMBL" id="KAG4306307.1"/>
    </source>
</evidence>
<accession>A0ACB7CGJ2</accession>
<protein>
    <submittedName>
        <fullName evidence="1">Uncharacterized protein</fullName>
    </submittedName>
</protein>